<organism evidence="2 3">
    <name type="scientific">Sorangium cellulosum</name>
    <name type="common">Polyangium cellulosum</name>
    <dbReference type="NCBI Taxonomy" id="56"/>
    <lineage>
        <taxon>Bacteria</taxon>
        <taxon>Pseudomonadati</taxon>
        <taxon>Myxococcota</taxon>
        <taxon>Polyangia</taxon>
        <taxon>Polyangiales</taxon>
        <taxon>Polyangiaceae</taxon>
        <taxon>Sorangium</taxon>
    </lineage>
</organism>
<dbReference type="AlphaFoldDB" id="A0A150P9D7"/>
<feature type="compositionally biased region" description="Polar residues" evidence="1">
    <location>
        <begin position="43"/>
        <end position="59"/>
    </location>
</feature>
<feature type="compositionally biased region" description="Basic residues" evidence="1">
    <location>
        <begin position="32"/>
        <end position="42"/>
    </location>
</feature>
<sequence>MPSTSQARFASSQLTITAGRTPSMFGYSKTSMQKRRCWRRPSQRTSGSNRAQMSFFSSM</sequence>
<dbReference type="Proteomes" id="UP000075604">
    <property type="component" value="Unassembled WGS sequence"/>
</dbReference>
<evidence type="ECO:0000313" key="3">
    <source>
        <dbReference type="Proteomes" id="UP000075604"/>
    </source>
</evidence>
<feature type="region of interest" description="Disordered" evidence="1">
    <location>
        <begin position="20"/>
        <end position="59"/>
    </location>
</feature>
<reference evidence="2 3" key="1">
    <citation type="submission" date="2014-02" db="EMBL/GenBank/DDBJ databases">
        <title>The small core and large imbalanced accessory genome model reveals a collaborative survival strategy of Sorangium cellulosum strains in nature.</title>
        <authorList>
            <person name="Han K."/>
            <person name="Peng R."/>
            <person name="Blom J."/>
            <person name="Li Y.-Z."/>
        </authorList>
    </citation>
    <scope>NUCLEOTIDE SEQUENCE [LARGE SCALE GENOMIC DNA]</scope>
    <source>
        <strain evidence="2 3">So0157-18</strain>
    </source>
</reference>
<evidence type="ECO:0000313" key="2">
    <source>
        <dbReference type="EMBL" id="KYF52297.1"/>
    </source>
</evidence>
<evidence type="ECO:0000256" key="1">
    <source>
        <dbReference type="SAM" id="MobiDB-lite"/>
    </source>
</evidence>
<name>A0A150P9D7_SORCE</name>
<proteinExistence type="predicted"/>
<protein>
    <submittedName>
        <fullName evidence="2">Uncharacterized protein</fullName>
    </submittedName>
</protein>
<comment type="caution">
    <text evidence="2">The sequence shown here is derived from an EMBL/GenBank/DDBJ whole genome shotgun (WGS) entry which is preliminary data.</text>
</comment>
<dbReference type="EMBL" id="JELX01003414">
    <property type="protein sequence ID" value="KYF52297.1"/>
    <property type="molecule type" value="Genomic_DNA"/>
</dbReference>
<gene>
    <name evidence="2" type="ORF">BE04_37480</name>
</gene>
<accession>A0A150P9D7</accession>